<sequence length="328" mass="36113">MKRRRVLECSLEAGRDITWEEAQEADPVPCVPVEANEPLYILYTSEQPNTCIIYQRRRVLECSLEAGRDITWEEAQEADPVPCVPVEANEPLGQQPNTCIIYQRRRVLECSLEAGRDITWEEAQEADPVPCVPQWAERVFSVPVLNHWWQTETGSAITAPCLGYGDAGWISAEGAVWVVARADDVINVAGHRLSTAALEDVVLRHARVADALVVGAPDSTKGDVPLCLYVMRPPQDDEEIVAESTVTQELIALVRHLIGPIAAFRKAVAVPALPRTRSGKALRGVISKLARSQFVKLPATIEDPTVFGEIKLALQKLGYAIDAPDPEL</sequence>
<keyword evidence="4" id="KW-1185">Reference proteome</keyword>
<feature type="non-terminal residue" evidence="3">
    <location>
        <position position="1"/>
    </location>
</feature>
<evidence type="ECO:0000313" key="4">
    <source>
        <dbReference type="Proteomes" id="UP000037510"/>
    </source>
</evidence>
<dbReference type="Pfam" id="PF13193">
    <property type="entry name" value="AMP-binding_C"/>
    <property type="match status" value="1"/>
</dbReference>
<comment type="caution">
    <text evidence="3">The sequence shown here is derived from an EMBL/GenBank/DDBJ whole genome shotgun (WGS) entry which is preliminary data.</text>
</comment>
<protein>
    <recommendedName>
        <fullName evidence="1">acetate--CoA ligase</fullName>
        <ecNumber evidence="1">6.2.1.1</ecNumber>
    </recommendedName>
</protein>
<evidence type="ECO:0000313" key="3">
    <source>
        <dbReference type="EMBL" id="KOB68716.1"/>
    </source>
</evidence>
<accession>A0A0L7L089</accession>
<dbReference type="InterPro" id="IPR042099">
    <property type="entry name" value="ANL_N_sf"/>
</dbReference>
<dbReference type="PANTHER" id="PTHR43347">
    <property type="entry name" value="ACYL-COA SYNTHETASE"/>
    <property type="match status" value="1"/>
</dbReference>
<dbReference type="PANTHER" id="PTHR43347:SF3">
    <property type="entry name" value="ACYL-COA SYNTHETASE SHORT-CHAIN FAMILY MEMBER 3, MITOCHONDRIAL"/>
    <property type="match status" value="1"/>
</dbReference>
<evidence type="ECO:0000256" key="1">
    <source>
        <dbReference type="ARBA" id="ARBA00013275"/>
    </source>
</evidence>
<dbReference type="Gene3D" id="3.30.300.30">
    <property type="match status" value="1"/>
</dbReference>
<dbReference type="InterPro" id="IPR045851">
    <property type="entry name" value="AMP-bd_C_sf"/>
</dbReference>
<dbReference type="EMBL" id="JTDY01004007">
    <property type="protein sequence ID" value="KOB68716.1"/>
    <property type="molecule type" value="Genomic_DNA"/>
</dbReference>
<name>A0A0L7L089_OPEBR</name>
<dbReference type="GO" id="GO:0050218">
    <property type="term" value="F:propionate-CoA ligase activity"/>
    <property type="evidence" value="ECO:0007669"/>
    <property type="project" value="TreeGrafter"/>
</dbReference>
<feature type="domain" description="AMP-binding enzyme C-terminal" evidence="2">
    <location>
        <begin position="198"/>
        <end position="280"/>
    </location>
</feature>
<dbReference type="STRING" id="104452.A0A0L7L089"/>
<gene>
    <name evidence="3" type="ORF">OBRU01_16114</name>
</gene>
<dbReference type="Gene3D" id="3.40.50.12780">
    <property type="entry name" value="N-terminal domain of ligase-like"/>
    <property type="match status" value="1"/>
</dbReference>
<dbReference type="InterPro" id="IPR025110">
    <property type="entry name" value="AMP-bd_C"/>
</dbReference>
<dbReference type="SUPFAM" id="SSF56801">
    <property type="entry name" value="Acetyl-CoA synthetase-like"/>
    <property type="match status" value="1"/>
</dbReference>
<dbReference type="GO" id="GO:0005759">
    <property type="term" value="C:mitochondrial matrix"/>
    <property type="evidence" value="ECO:0007669"/>
    <property type="project" value="TreeGrafter"/>
</dbReference>
<dbReference type="EC" id="6.2.1.1" evidence="1"/>
<dbReference type="Proteomes" id="UP000037510">
    <property type="component" value="Unassembled WGS sequence"/>
</dbReference>
<dbReference type="GO" id="GO:0003987">
    <property type="term" value="F:acetate-CoA ligase activity"/>
    <property type="evidence" value="ECO:0007669"/>
    <property type="project" value="UniProtKB-EC"/>
</dbReference>
<proteinExistence type="predicted"/>
<evidence type="ECO:0000259" key="2">
    <source>
        <dbReference type="Pfam" id="PF13193"/>
    </source>
</evidence>
<reference evidence="3 4" key="1">
    <citation type="journal article" date="2015" name="Genome Biol. Evol.">
        <title>The genome of winter moth (Operophtera brumata) provides a genomic perspective on sexual dimorphism and phenology.</title>
        <authorList>
            <person name="Derks M.F."/>
            <person name="Smit S."/>
            <person name="Salis L."/>
            <person name="Schijlen E."/>
            <person name="Bossers A."/>
            <person name="Mateman C."/>
            <person name="Pijl A.S."/>
            <person name="de Ridder D."/>
            <person name="Groenen M.A."/>
            <person name="Visser M.E."/>
            <person name="Megens H.J."/>
        </authorList>
    </citation>
    <scope>NUCLEOTIDE SEQUENCE [LARGE SCALE GENOMIC DNA]</scope>
    <source>
        <strain evidence="3">WM2013NL</strain>
        <tissue evidence="3">Head and thorax</tissue>
    </source>
</reference>
<feature type="non-terminal residue" evidence="3">
    <location>
        <position position="328"/>
    </location>
</feature>
<organism evidence="3 4">
    <name type="scientific">Operophtera brumata</name>
    <name type="common">Winter moth</name>
    <name type="synonym">Phalaena brumata</name>
    <dbReference type="NCBI Taxonomy" id="104452"/>
    <lineage>
        <taxon>Eukaryota</taxon>
        <taxon>Metazoa</taxon>
        <taxon>Ecdysozoa</taxon>
        <taxon>Arthropoda</taxon>
        <taxon>Hexapoda</taxon>
        <taxon>Insecta</taxon>
        <taxon>Pterygota</taxon>
        <taxon>Neoptera</taxon>
        <taxon>Endopterygota</taxon>
        <taxon>Lepidoptera</taxon>
        <taxon>Glossata</taxon>
        <taxon>Ditrysia</taxon>
        <taxon>Geometroidea</taxon>
        <taxon>Geometridae</taxon>
        <taxon>Larentiinae</taxon>
        <taxon>Operophtera</taxon>
    </lineage>
</organism>
<dbReference type="AlphaFoldDB" id="A0A0L7L089"/>